<dbReference type="AlphaFoldDB" id="A0A0Q9Y4A9"/>
<sequence>MWRKLGLSVLYFFCVGMILTACSDATESGKEQDEATTKKEIVTEVWNENGEPVTVCHRQSNVPVGGKMHLKNML</sequence>
<evidence type="ECO:0000256" key="1">
    <source>
        <dbReference type="SAM" id="SignalP"/>
    </source>
</evidence>
<accession>A0A0Q9Y4A9</accession>
<comment type="caution">
    <text evidence="2">The sequence shown here is derived from an EMBL/GenBank/DDBJ whole genome shotgun (WGS) entry which is preliminary data.</text>
</comment>
<dbReference type="EMBL" id="LGPB01000135">
    <property type="protein sequence ID" value="KRG10711.1"/>
    <property type="molecule type" value="Genomic_DNA"/>
</dbReference>
<name>A0A0Q9Y4A9_9BACI</name>
<dbReference type="PATRIC" id="fig|217031.4.peg.6904"/>
<evidence type="ECO:0000313" key="2">
    <source>
        <dbReference type="EMBL" id="KRG10711.1"/>
    </source>
</evidence>
<reference evidence="2 3" key="1">
    <citation type="submission" date="2015-06" db="EMBL/GenBank/DDBJ databases">
        <title>Genome sequencing project of Bacillus galactosidilyticus PL133.</title>
        <authorList>
            <person name="Gaiero J."/>
            <person name="Nicol R."/>
            <person name="Habash M."/>
        </authorList>
    </citation>
    <scope>NUCLEOTIDE SEQUENCE [LARGE SCALE GENOMIC DNA]</scope>
    <source>
        <strain evidence="2 3">PL133</strain>
    </source>
</reference>
<protein>
    <submittedName>
        <fullName evidence="2">Uncharacterized protein</fullName>
    </submittedName>
</protein>
<evidence type="ECO:0000313" key="3">
    <source>
        <dbReference type="Proteomes" id="UP000053881"/>
    </source>
</evidence>
<dbReference type="Proteomes" id="UP000053881">
    <property type="component" value="Unassembled WGS sequence"/>
</dbReference>
<organism evidence="2 3">
    <name type="scientific">Lederbergia galactosidilytica</name>
    <dbReference type="NCBI Taxonomy" id="217031"/>
    <lineage>
        <taxon>Bacteria</taxon>
        <taxon>Bacillati</taxon>
        <taxon>Bacillota</taxon>
        <taxon>Bacilli</taxon>
        <taxon>Bacillales</taxon>
        <taxon>Bacillaceae</taxon>
        <taxon>Lederbergia</taxon>
    </lineage>
</organism>
<gene>
    <name evidence="2" type="ORF">ACA29_20335</name>
</gene>
<proteinExistence type="predicted"/>
<keyword evidence="1" id="KW-0732">Signal</keyword>
<dbReference type="PROSITE" id="PS51257">
    <property type="entry name" value="PROKAR_LIPOPROTEIN"/>
    <property type="match status" value="1"/>
</dbReference>
<feature type="signal peptide" evidence="1">
    <location>
        <begin position="1"/>
        <end position="20"/>
    </location>
</feature>
<feature type="chain" id="PRO_5038937293" evidence="1">
    <location>
        <begin position="21"/>
        <end position="74"/>
    </location>
</feature>